<keyword evidence="1" id="KW-0812">Transmembrane</keyword>
<dbReference type="AlphaFoldDB" id="A0A7R8UE07"/>
<protein>
    <submittedName>
        <fullName evidence="2">Uncharacterized protein</fullName>
    </submittedName>
</protein>
<keyword evidence="3" id="KW-1185">Reference proteome</keyword>
<dbReference type="EMBL" id="LR899009">
    <property type="protein sequence ID" value="CAD7078202.1"/>
    <property type="molecule type" value="Genomic_DNA"/>
</dbReference>
<keyword evidence="1" id="KW-0472">Membrane</keyword>
<accession>A0A7R8UE07</accession>
<feature type="transmembrane region" description="Helical" evidence="1">
    <location>
        <begin position="180"/>
        <end position="204"/>
    </location>
</feature>
<evidence type="ECO:0000313" key="2">
    <source>
        <dbReference type="EMBL" id="CAD7078202.1"/>
    </source>
</evidence>
<dbReference type="OrthoDB" id="8000296at2759"/>
<feature type="transmembrane region" description="Helical" evidence="1">
    <location>
        <begin position="210"/>
        <end position="228"/>
    </location>
</feature>
<evidence type="ECO:0000256" key="1">
    <source>
        <dbReference type="SAM" id="Phobius"/>
    </source>
</evidence>
<evidence type="ECO:0000313" key="3">
    <source>
        <dbReference type="Proteomes" id="UP000594454"/>
    </source>
</evidence>
<organism evidence="2 3">
    <name type="scientific">Hermetia illucens</name>
    <name type="common">Black soldier fly</name>
    <dbReference type="NCBI Taxonomy" id="343691"/>
    <lineage>
        <taxon>Eukaryota</taxon>
        <taxon>Metazoa</taxon>
        <taxon>Ecdysozoa</taxon>
        <taxon>Arthropoda</taxon>
        <taxon>Hexapoda</taxon>
        <taxon>Insecta</taxon>
        <taxon>Pterygota</taxon>
        <taxon>Neoptera</taxon>
        <taxon>Endopterygota</taxon>
        <taxon>Diptera</taxon>
        <taxon>Brachycera</taxon>
        <taxon>Stratiomyomorpha</taxon>
        <taxon>Stratiomyidae</taxon>
        <taxon>Hermetiinae</taxon>
        <taxon>Hermetia</taxon>
    </lineage>
</organism>
<dbReference type="Proteomes" id="UP000594454">
    <property type="component" value="Chromosome 1"/>
</dbReference>
<dbReference type="InParanoid" id="A0A7R8UE07"/>
<sequence length="285" mass="31937">MSSLVEKSETPIRKPTLEKRNFFLRSSSIQKIKCSATYPFRIAGSKLSREAIKQLLESLIVKARLVSQKALIIIYIATLRVIGAISPLSSSILAYDDVCDKLKETGKQLTFIERLLFHLIKLHIHKVEHQRKQGEESEKVIAPAVGSKIEQTPEATPVPESNINKRLLLSERTEPKKRNLMFIGLVFTSATLIYVQFLALVFVLNTAPTPPGLIFMVAGLSFIGYLAFKVFCTNTRASVQASLTKKEASKTEENKDLNNSTRQSRFRIRGTIDFGGKTLSKIKIL</sequence>
<gene>
    <name evidence="2" type="ORF">HERILL_LOCUS1484</name>
</gene>
<keyword evidence="1" id="KW-1133">Transmembrane helix</keyword>
<name>A0A7R8UE07_HERIL</name>
<proteinExistence type="predicted"/>
<reference evidence="2 3" key="1">
    <citation type="submission" date="2020-11" db="EMBL/GenBank/DDBJ databases">
        <authorList>
            <person name="Wallbank WR R."/>
            <person name="Pardo Diaz C."/>
            <person name="Kozak K."/>
            <person name="Martin S."/>
            <person name="Jiggins C."/>
            <person name="Moest M."/>
            <person name="Warren A I."/>
            <person name="Generalovic N T."/>
            <person name="Byers J.R.P. K."/>
            <person name="Montejo-Kovacevich G."/>
            <person name="Yen C E."/>
        </authorList>
    </citation>
    <scope>NUCLEOTIDE SEQUENCE [LARGE SCALE GENOMIC DNA]</scope>
</reference>